<gene>
    <name evidence="2" type="ORF">AVDCRST_MAG39-1976</name>
</gene>
<dbReference type="EMBL" id="CADCVW010000078">
    <property type="protein sequence ID" value="CAA9510321.1"/>
    <property type="molecule type" value="Genomic_DNA"/>
</dbReference>
<name>A0A6J4T044_9SPHN</name>
<reference evidence="2" key="1">
    <citation type="submission" date="2020-02" db="EMBL/GenBank/DDBJ databases">
        <authorList>
            <person name="Meier V. D."/>
        </authorList>
    </citation>
    <scope>NUCLEOTIDE SEQUENCE</scope>
    <source>
        <strain evidence="2">AVDCRST_MAG39</strain>
    </source>
</reference>
<dbReference type="PANTHER" id="PTHR37957">
    <property type="entry name" value="BLR7070 PROTEIN"/>
    <property type="match status" value="1"/>
</dbReference>
<organism evidence="2">
    <name type="scientific">uncultured Sphingomonadaceae bacterium</name>
    <dbReference type="NCBI Taxonomy" id="169976"/>
    <lineage>
        <taxon>Bacteria</taxon>
        <taxon>Pseudomonadati</taxon>
        <taxon>Pseudomonadota</taxon>
        <taxon>Alphaproteobacteria</taxon>
        <taxon>Sphingomonadales</taxon>
        <taxon>Sphingomonadaceae</taxon>
        <taxon>environmental samples</taxon>
    </lineage>
</organism>
<dbReference type="InterPro" id="IPR027372">
    <property type="entry name" value="Phytase-like_dom"/>
</dbReference>
<sequence length="424" mass="46431">MQDEPSPGWRATRLTFADEPIETVDQPARPLRLLRGFGSGLAVRPGDPPSVAWAVGDRGPNIEIEDMIERYGRDDLAHLDEHKGAKVMPRVDVGPALAELRLEDGAVRLVRRVPLTGDDGEPISGCPAHGERGAIEPAFDLAGERLAPDPSGADTEGIVALADGTFWIGDEFGPSLLHVSAEGRVLERRVPAGQEALFAGARYPVTPCLPALAARRRLNRGFEALAASADERWLHLAFQSPLAHPDEESTARSRLVRVWRLDLATGTLDRQWLYELDPPEGYARDAAKRGKPVKIDNVKLSEAAMAGPDVLLLLERVSETTRIYRVRLTEALALPPEHREEAHRPTPEELDRGALPVRPLPKTLLFDSDRDTSVGADLEGMAVLDDRRLLLVNDNDFGVEGAETGFWLIEFDAPLSGTDGEQER</sequence>
<feature type="domain" description="Phytase-like" evidence="1">
    <location>
        <begin position="101"/>
        <end position="397"/>
    </location>
</feature>
<protein>
    <recommendedName>
        <fullName evidence="1">Phytase-like domain-containing protein</fullName>
    </recommendedName>
</protein>
<proteinExistence type="predicted"/>
<evidence type="ECO:0000313" key="2">
    <source>
        <dbReference type="EMBL" id="CAA9510321.1"/>
    </source>
</evidence>
<dbReference type="PANTHER" id="PTHR37957:SF1">
    <property type="entry name" value="PHYTASE-LIKE DOMAIN-CONTAINING PROTEIN"/>
    <property type="match status" value="1"/>
</dbReference>
<dbReference type="AlphaFoldDB" id="A0A6J4T044"/>
<dbReference type="Pfam" id="PF13449">
    <property type="entry name" value="Phytase-like"/>
    <property type="match status" value="1"/>
</dbReference>
<accession>A0A6J4T044</accession>
<evidence type="ECO:0000259" key="1">
    <source>
        <dbReference type="Pfam" id="PF13449"/>
    </source>
</evidence>